<keyword evidence="8" id="KW-0808">Transferase</keyword>
<dbReference type="Gene3D" id="3.40.640.10">
    <property type="entry name" value="Type I PLP-dependent aspartate aminotransferase-like (Major domain)"/>
    <property type="match status" value="1"/>
</dbReference>
<dbReference type="InterPro" id="IPR015422">
    <property type="entry name" value="PyrdxlP-dep_Trfase_small"/>
</dbReference>
<dbReference type="PANTHER" id="PTHR46101:SF2">
    <property type="entry name" value="SERINE DECARBOXYLASE"/>
    <property type="match status" value="1"/>
</dbReference>
<sequence length="412" mass="46752">MQYWKKLTKSEIKQRVDAALSQNVDYHERTILGIPASHLDENVFNMDTGYLNNAPFLKAMIDNPNHIGCHTMGESEPFFAGTQKLEEELISIVAEDILKCPHGEYDGYVASGGTEANIQAIWIYRNQFKKLFDAKYDEMCILCTEDSHYSMPKAGNVLNLDVKYVPVADDTREIIPDALDQVIEAAKIEGKKYFIVVANMMTTMFGSVDSVNTYTDALTDANVKFKVHLDGAYGGFVYPFSTDNDEMTFQNPMVSSVTLDAHKMVQAPFGTGIFIARKGLIDNVFTDEAQYVSGLDATLIGSRSGANAIAVWMILQTYGPHDWFEKIHILNYRTTWLCNQLKEMKVDFYRHPSSNIVAIRGKHIKPELARKFGLVPDSHNKKPNWYKIVLMEHVHIDHLMPFVDELKESLWI</sequence>
<dbReference type="OrthoDB" id="9803665at2"/>
<evidence type="ECO:0000313" key="8">
    <source>
        <dbReference type="EMBL" id="PWD97873.1"/>
    </source>
</evidence>
<evidence type="ECO:0000256" key="6">
    <source>
        <dbReference type="PIRSR" id="PIRSR602129-50"/>
    </source>
</evidence>
<accession>A0A2U2B490</accession>
<dbReference type="EMBL" id="QEWP01000023">
    <property type="protein sequence ID" value="PWD97873.1"/>
    <property type="molecule type" value="Genomic_DNA"/>
</dbReference>
<protein>
    <submittedName>
        <fullName evidence="8">Aspartate aminotransferase family protein</fullName>
    </submittedName>
</protein>
<dbReference type="AlphaFoldDB" id="A0A2U2B490"/>
<keyword evidence="3" id="KW-0210">Decarboxylase</keyword>
<evidence type="ECO:0000256" key="7">
    <source>
        <dbReference type="RuleBase" id="RU000382"/>
    </source>
</evidence>
<gene>
    <name evidence="8" type="ORF">DDZ16_18595</name>
</gene>
<feature type="modified residue" description="N6-(pyridoxal phosphate)lysine" evidence="6">
    <location>
        <position position="263"/>
    </location>
</feature>
<dbReference type="InterPro" id="IPR015424">
    <property type="entry name" value="PyrdxlP-dep_Trfase"/>
</dbReference>
<dbReference type="Pfam" id="PF00282">
    <property type="entry name" value="Pyridoxal_deC"/>
    <property type="match status" value="1"/>
</dbReference>
<dbReference type="SUPFAM" id="SSF53383">
    <property type="entry name" value="PLP-dependent transferases"/>
    <property type="match status" value="1"/>
</dbReference>
<reference evidence="8 9" key="1">
    <citation type="submission" date="2018-05" db="EMBL/GenBank/DDBJ databases">
        <title>Marinilabilia rubrum sp. nov., isolated from saltern sediment.</title>
        <authorList>
            <person name="Zhang R."/>
        </authorList>
    </citation>
    <scope>NUCLEOTIDE SEQUENCE [LARGE SCALE GENOMIC DNA]</scope>
    <source>
        <strain evidence="8 9">WTE16</strain>
    </source>
</reference>
<evidence type="ECO:0000256" key="3">
    <source>
        <dbReference type="ARBA" id="ARBA00022793"/>
    </source>
</evidence>
<dbReference type="GO" id="GO:0008483">
    <property type="term" value="F:transaminase activity"/>
    <property type="evidence" value="ECO:0007669"/>
    <property type="project" value="UniProtKB-KW"/>
</dbReference>
<proteinExistence type="inferred from homology"/>
<dbReference type="RefSeq" id="WP_109265985.1">
    <property type="nucleotide sequence ID" value="NZ_QEWP01000023.1"/>
</dbReference>
<comment type="caution">
    <text evidence="8">The sequence shown here is derived from an EMBL/GenBank/DDBJ whole genome shotgun (WGS) entry which is preliminary data.</text>
</comment>
<evidence type="ECO:0000256" key="4">
    <source>
        <dbReference type="ARBA" id="ARBA00022898"/>
    </source>
</evidence>
<evidence type="ECO:0000256" key="2">
    <source>
        <dbReference type="ARBA" id="ARBA00009533"/>
    </source>
</evidence>
<dbReference type="Proteomes" id="UP000244956">
    <property type="component" value="Unassembled WGS sequence"/>
</dbReference>
<evidence type="ECO:0000256" key="5">
    <source>
        <dbReference type="ARBA" id="ARBA00023239"/>
    </source>
</evidence>
<dbReference type="PANTHER" id="PTHR46101">
    <property type="match status" value="1"/>
</dbReference>
<comment type="cofactor">
    <cofactor evidence="1 6 7">
        <name>pyridoxal 5'-phosphate</name>
        <dbReference type="ChEBI" id="CHEBI:597326"/>
    </cofactor>
</comment>
<dbReference type="InterPro" id="IPR002129">
    <property type="entry name" value="PyrdxlP-dep_de-COase"/>
</dbReference>
<evidence type="ECO:0000313" key="9">
    <source>
        <dbReference type="Proteomes" id="UP000244956"/>
    </source>
</evidence>
<dbReference type="InterPro" id="IPR051151">
    <property type="entry name" value="Group_II_Decarboxylase"/>
</dbReference>
<comment type="similarity">
    <text evidence="2 7">Belongs to the group II decarboxylase family.</text>
</comment>
<dbReference type="Gene3D" id="3.90.1150.10">
    <property type="entry name" value="Aspartate Aminotransferase, domain 1"/>
    <property type="match status" value="1"/>
</dbReference>
<keyword evidence="9" id="KW-1185">Reference proteome</keyword>
<dbReference type="GO" id="GO:0030170">
    <property type="term" value="F:pyridoxal phosphate binding"/>
    <property type="evidence" value="ECO:0007669"/>
    <property type="project" value="InterPro"/>
</dbReference>
<dbReference type="GO" id="GO:0016831">
    <property type="term" value="F:carboxy-lyase activity"/>
    <property type="evidence" value="ECO:0007669"/>
    <property type="project" value="UniProtKB-KW"/>
</dbReference>
<name>A0A2U2B490_9BACT</name>
<keyword evidence="8" id="KW-0032">Aminotransferase</keyword>
<keyword evidence="4 6" id="KW-0663">Pyridoxal phosphate</keyword>
<evidence type="ECO:0000256" key="1">
    <source>
        <dbReference type="ARBA" id="ARBA00001933"/>
    </source>
</evidence>
<keyword evidence="5 7" id="KW-0456">Lyase</keyword>
<dbReference type="GO" id="GO:0019752">
    <property type="term" value="P:carboxylic acid metabolic process"/>
    <property type="evidence" value="ECO:0007669"/>
    <property type="project" value="InterPro"/>
</dbReference>
<organism evidence="8 9">
    <name type="scientific">Marinilabilia rubra</name>
    <dbReference type="NCBI Taxonomy" id="2162893"/>
    <lineage>
        <taxon>Bacteria</taxon>
        <taxon>Pseudomonadati</taxon>
        <taxon>Bacteroidota</taxon>
        <taxon>Bacteroidia</taxon>
        <taxon>Marinilabiliales</taxon>
        <taxon>Marinilabiliaceae</taxon>
        <taxon>Marinilabilia</taxon>
    </lineage>
</organism>
<dbReference type="InterPro" id="IPR015421">
    <property type="entry name" value="PyrdxlP-dep_Trfase_major"/>
</dbReference>